<dbReference type="RefSeq" id="WP_168913365.1">
    <property type="nucleotide sequence ID" value="NZ_JABACI010000004.1"/>
</dbReference>
<evidence type="ECO:0000256" key="1">
    <source>
        <dbReference type="SAM" id="MobiDB-lite"/>
    </source>
</evidence>
<gene>
    <name evidence="2" type="ORF">HF576_13745</name>
</gene>
<dbReference type="InterPro" id="IPR032710">
    <property type="entry name" value="NTF2-like_dom_sf"/>
</dbReference>
<proteinExistence type="predicted"/>
<evidence type="ECO:0008006" key="4">
    <source>
        <dbReference type="Google" id="ProtNLM"/>
    </source>
</evidence>
<dbReference type="SUPFAM" id="SSF54427">
    <property type="entry name" value="NTF2-like"/>
    <property type="match status" value="1"/>
</dbReference>
<dbReference type="EMBL" id="JABACI010000004">
    <property type="protein sequence ID" value="NLP84910.1"/>
    <property type="molecule type" value="Genomic_DNA"/>
</dbReference>
<feature type="region of interest" description="Disordered" evidence="1">
    <location>
        <begin position="1"/>
        <end position="24"/>
    </location>
</feature>
<keyword evidence="3" id="KW-1185">Reference proteome</keyword>
<evidence type="ECO:0000313" key="3">
    <source>
        <dbReference type="Proteomes" id="UP001429745"/>
    </source>
</evidence>
<name>A0ABX1KEX0_9MICO</name>
<dbReference type="Gene3D" id="3.10.450.50">
    <property type="match status" value="1"/>
</dbReference>
<sequence length="187" mass="21538">MTAVKDSRQWPGARAVHGAKCTNPTDHHAISTIRAVTDRQGRRDMDYERVRELLLQQWTFTGGPNEARASELYHDDVVVEFPQSGEWFNSRVDQQAWRELYPAKLEFQPQEIRGCGDLWIAEGLLSYDGNDPIHFVKIIHFRGERVDRETLYFAEAFPAPDWRQPWVAPGPRPVRQNDLPARISGGQ</sequence>
<reference evidence="2 3" key="1">
    <citation type="submission" date="2020-04" db="EMBL/GenBank/DDBJ databases">
        <title>CFH 90308 Microbacterium sp.</title>
        <authorList>
            <person name="Nie G."/>
            <person name="Ming H."/>
            <person name="Xia T."/>
        </authorList>
    </citation>
    <scope>NUCLEOTIDE SEQUENCE [LARGE SCALE GENOMIC DNA]</scope>
    <source>
        <strain evidence="2 3">CFH 90308</strain>
    </source>
</reference>
<evidence type="ECO:0000313" key="2">
    <source>
        <dbReference type="EMBL" id="NLP84910.1"/>
    </source>
</evidence>
<dbReference type="Proteomes" id="UP001429745">
    <property type="component" value="Unassembled WGS sequence"/>
</dbReference>
<organism evidence="2 3">
    <name type="scientific">Microbacterium salsuginis</name>
    <dbReference type="NCBI Taxonomy" id="2722803"/>
    <lineage>
        <taxon>Bacteria</taxon>
        <taxon>Bacillati</taxon>
        <taxon>Actinomycetota</taxon>
        <taxon>Actinomycetes</taxon>
        <taxon>Micrococcales</taxon>
        <taxon>Microbacteriaceae</taxon>
        <taxon>Microbacterium</taxon>
    </lineage>
</organism>
<accession>A0ABX1KEX0</accession>
<feature type="region of interest" description="Disordered" evidence="1">
    <location>
        <begin position="167"/>
        <end position="187"/>
    </location>
</feature>
<comment type="caution">
    <text evidence="2">The sequence shown here is derived from an EMBL/GenBank/DDBJ whole genome shotgun (WGS) entry which is preliminary data.</text>
</comment>
<protein>
    <recommendedName>
        <fullName evidence="4">SnoaL-like domain-containing protein</fullName>
    </recommendedName>
</protein>